<dbReference type="SUPFAM" id="SSF109604">
    <property type="entry name" value="HD-domain/PDEase-like"/>
    <property type="match status" value="1"/>
</dbReference>
<dbReference type="GO" id="GO:0008773">
    <property type="term" value="F:[protein-PII] uridylyltransferase activity"/>
    <property type="evidence" value="ECO:0007669"/>
    <property type="project" value="UniProtKB-UniRule"/>
</dbReference>
<dbReference type="InterPro" id="IPR010043">
    <property type="entry name" value="UTase/UR"/>
</dbReference>
<comment type="catalytic activity">
    <reaction evidence="8">
        <text>[protein-PII]-uridylyl-L-tyrosine + H2O = [protein-PII]-L-tyrosine + UMP + H(+)</text>
        <dbReference type="Rhea" id="RHEA:48600"/>
        <dbReference type="Rhea" id="RHEA-COMP:12147"/>
        <dbReference type="Rhea" id="RHEA-COMP:12148"/>
        <dbReference type="ChEBI" id="CHEBI:15377"/>
        <dbReference type="ChEBI" id="CHEBI:15378"/>
        <dbReference type="ChEBI" id="CHEBI:46858"/>
        <dbReference type="ChEBI" id="CHEBI:57865"/>
        <dbReference type="ChEBI" id="CHEBI:90602"/>
    </reaction>
</comment>
<comment type="catalytic activity">
    <reaction evidence="7">
        <text>guanosine 3',5'-bis(diphosphate) + H2O = GDP + diphosphate + H(+)</text>
        <dbReference type="Rhea" id="RHEA:14253"/>
        <dbReference type="ChEBI" id="CHEBI:15377"/>
        <dbReference type="ChEBI" id="CHEBI:15378"/>
        <dbReference type="ChEBI" id="CHEBI:33019"/>
        <dbReference type="ChEBI" id="CHEBI:58189"/>
        <dbReference type="ChEBI" id="CHEBI:77828"/>
        <dbReference type="EC" id="3.1.7.2"/>
    </reaction>
</comment>
<evidence type="ECO:0000256" key="4">
    <source>
        <dbReference type="ARBA" id="ARBA00022801"/>
    </source>
</evidence>
<dbReference type="Gene3D" id="1.20.120.330">
    <property type="entry name" value="Nucleotidyltransferases domain 2"/>
    <property type="match status" value="1"/>
</dbReference>
<feature type="region of interest" description="Uridylyltransferase" evidence="8">
    <location>
        <begin position="1"/>
        <end position="318"/>
    </location>
</feature>
<dbReference type="EC" id="2.7.7.59" evidence="8"/>
<keyword evidence="3" id="KW-0677">Repeat</keyword>
<dbReference type="Pfam" id="PF01966">
    <property type="entry name" value="HD"/>
    <property type="match status" value="1"/>
</dbReference>
<dbReference type="Pfam" id="PF01909">
    <property type="entry name" value="NTP_transf_2"/>
    <property type="match status" value="1"/>
</dbReference>
<dbReference type="Pfam" id="PF08335">
    <property type="entry name" value="GlnD_UR_UTase"/>
    <property type="match status" value="1"/>
</dbReference>
<keyword evidence="4 8" id="KW-0378">Hydrolase</keyword>
<dbReference type="PIRSF" id="PIRSF006288">
    <property type="entry name" value="PII_uridyltransf"/>
    <property type="match status" value="1"/>
</dbReference>
<protein>
    <recommendedName>
        <fullName evidence="8">Bifunctional uridylyltransferase/uridylyl-removing enzyme</fullName>
        <shortName evidence="8">UTase/UR</shortName>
    </recommendedName>
    <alternativeName>
        <fullName evidence="8">Bifunctional [protein-PII] modification enzyme</fullName>
    </alternativeName>
    <alternativeName>
        <fullName evidence="8">Bifunctional nitrogen sensor protein</fullName>
    </alternativeName>
    <domain>
        <recommendedName>
            <fullName evidence="8">[Protein-PII] uridylyltransferase</fullName>
            <shortName evidence="8">PII uridylyltransferase</shortName>
            <shortName evidence="8">UTase</shortName>
            <ecNumber evidence="8">2.7.7.59</ecNumber>
        </recommendedName>
    </domain>
    <domain>
        <recommendedName>
            <fullName evidence="8">[Protein-PII]-UMP uridylyl-removing enzyme</fullName>
            <shortName evidence="8">UR</shortName>
            <ecNumber evidence="8">3.1.4.-</ecNumber>
        </recommendedName>
    </domain>
</protein>
<keyword evidence="1 8" id="KW-0808">Transferase</keyword>
<dbReference type="CDD" id="cd04900">
    <property type="entry name" value="ACT_UUR-like_1"/>
    <property type="match status" value="1"/>
</dbReference>
<dbReference type="SUPFAM" id="SSF81593">
    <property type="entry name" value="Nucleotidyltransferase substrate binding subunit/domain"/>
    <property type="match status" value="1"/>
</dbReference>
<dbReference type="HAMAP" id="MF_00277">
    <property type="entry name" value="PII_uridylyl_transf"/>
    <property type="match status" value="1"/>
</dbReference>
<dbReference type="PANTHER" id="PTHR47320">
    <property type="entry name" value="BIFUNCTIONAL URIDYLYLTRANSFERASE/URIDYLYL-REMOVING ENZYME"/>
    <property type="match status" value="1"/>
</dbReference>
<keyword evidence="5 8" id="KW-0460">Magnesium</keyword>
<dbReference type="PANTHER" id="PTHR47320:SF1">
    <property type="entry name" value="BIFUNCTIONAL URIDYLYLTRANSFERASE_URIDYLYL-REMOVING ENZYME"/>
    <property type="match status" value="1"/>
</dbReference>
<dbReference type="NCBIfam" id="NF002487">
    <property type="entry name" value="PRK01759.1"/>
    <property type="match status" value="1"/>
</dbReference>
<sequence length="857" mass="97974">MNTALAAKNALIDLNQRLVEQYTAKHPIADIVKHRSQFVDALLTQTWQDFGLHNSHLALVAVGGYGRGELHPYSDIDLLFLVDDEQLSPKTETKLGQFITYLWDTGLEIGHSVRTIAQTIEQGKADITIATNLIEARLLTGNDYLFDVLYDAIRQQDFWPSYDFYNAKKDEQTARHSKASAFDLEPNIKTCPGGLRDIQTIAWVAMRHFDAATLEELVEHDFLSPAELAELIECQNFLWEIRFALHITANRNENRLLFDLQRQIASLLGYEDATQLAVEQMMKRYYRTVRRVMELNQMLLQLFKRATLGHTQALEIQPISEVYQRRGRYIEVLDDDLFSRQNEEILRLFLLVAKNSNIQEIYAPTLRLLRNARRALTSPLQENPACRKVFMEILKHPRGITALSLMHQHGILSSYLPAWRKIEGQMQFDLFHAYTVDEHTHRLLLNIDRFSQAEQKDEFPLGAILINQLPKKGLLVLGAIFHDIAKGRGGDHSKLGSKDAIDFCKLHGMNDHDGRLVAWLVENHLVMSITAQRRDISDPEVIALFAEKVRDAAHLSYLYCLTVADICATNEKTWNNWKGSLLRDLYFSTQRVLARGKEKPIDAKARVKEIQAKAKKELIRRGLKEKDMDELWSRFKSDYFLRHQPTQVAWHAEAILKHHHDEPLVLMSKHTTRGGTELFVYSKDKPKLFATVMTVLDNKNINVHDANIMTSKDNYALDTFVILEQDGEPIIQLSRIQSIRKALEKALASENPKLPKFRKLARIMKPFNVATHVSFLPSARHGTSMMELITLDTPGLLAKVGDTFYRCNVTLLAAKITTIGERAEDFFILQNQSGTALDEPQQQQLSDALTLALKSSN</sequence>
<feature type="domain" description="ACT" evidence="9">
    <location>
        <begin position="785"/>
        <end position="857"/>
    </location>
</feature>
<proteinExistence type="inferred from homology"/>
<dbReference type="GO" id="GO:0008893">
    <property type="term" value="F:guanosine-3',5'-bis(diphosphate) 3'-diphosphatase activity"/>
    <property type="evidence" value="ECO:0007669"/>
    <property type="project" value="UniProtKB-EC"/>
</dbReference>
<dbReference type="PROSITE" id="PS51671">
    <property type="entry name" value="ACT"/>
    <property type="match status" value="2"/>
</dbReference>
<dbReference type="NCBIfam" id="TIGR01693">
    <property type="entry name" value="UTase_glnD"/>
    <property type="match status" value="1"/>
</dbReference>
<dbReference type="SMART" id="SM00471">
    <property type="entry name" value="HDc"/>
    <property type="match status" value="1"/>
</dbReference>
<dbReference type="GO" id="GO:0006808">
    <property type="term" value="P:regulation of nitrogen utilization"/>
    <property type="evidence" value="ECO:0007669"/>
    <property type="project" value="UniProtKB-UniRule"/>
</dbReference>
<dbReference type="RefSeq" id="WP_059747226.1">
    <property type="nucleotide sequence ID" value="NZ_LRDC01000051.1"/>
</dbReference>
<dbReference type="EMBL" id="LRDC01000051">
    <property type="protein sequence ID" value="KVX00307.1"/>
    <property type="molecule type" value="Genomic_DNA"/>
</dbReference>
<organism evidence="11">
    <name type="scientific">Shewanella frigidimarina</name>
    <dbReference type="NCBI Taxonomy" id="56812"/>
    <lineage>
        <taxon>Bacteria</taxon>
        <taxon>Pseudomonadati</taxon>
        <taxon>Pseudomonadota</taxon>
        <taxon>Gammaproteobacteria</taxon>
        <taxon>Alteromonadales</taxon>
        <taxon>Shewanellaceae</taxon>
        <taxon>Shewanella</taxon>
    </lineage>
</organism>
<comment type="similarity">
    <text evidence="8">Belongs to the GlnD family.</text>
</comment>
<evidence type="ECO:0000256" key="1">
    <source>
        <dbReference type="ARBA" id="ARBA00022679"/>
    </source>
</evidence>
<dbReference type="InterPro" id="IPR003607">
    <property type="entry name" value="HD/PDEase_dom"/>
</dbReference>
<evidence type="ECO:0000313" key="12">
    <source>
        <dbReference type="Proteomes" id="UP000055702"/>
    </source>
</evidence>
<dbReference type="InterPro" id="IPR002934">
    <property type="entry name" value="Polymerase_NTP_transf_dom"/>
</dbReference>
<feature type="domain" description="ACT" evidence="9">
    <location>
        <begin position="677"/>
        <end position="757"/>
    </location>
</feature>
<dbReference type="SUPFAM" id="SSF55021">
    <property type="entry name" value="ACT-like"/>
    <property type="match status" value="2"/>
</dbReference>
<comment type="activity regulation">
    <text evidence="8">Uridylyltransferase (UTase) activity is inhibited by glutamine, while glutamine activates uridylyl-removing (UR) activity.</text>
</comment>
<dbReference type="Gene3D" id="1.10.3090.10">
    <property type="entry name" value="cca-adding enzyme, domain 2"/>
    <property type="match status" value="1"/>
</dbReference>
<comment type="cofactor">
    <cofactor evidence="8">
        <name>Mg(2+)</name>
        <dbReference type="ChEBI" id="CHEBI:18420"/>
    </cofactor>
</comment>
<evidence type="ECO:0000256" key="3">
    <source>
        <dbReference type="ARBA" id="ARBA00022737"/>
    </source>
</evidence>
<dbReference type="InterPro" id="IPR002912">
    <property type="entry name" value="ACT_dom"/>
</dbReference>
<dbReference type="InterPro" id="IPR013546">
    <property type="entry name" value="PII_UdlTrfase/GS_AdlTrfase"/>
</dbReference>
<dbReference type="SUPFAM" id="SSF81301">
    <property type="entry name" value="Nucleotidyltransferase"/>
    <property type="match status" value="1"/>
</dbReference>
<evidence type="ECO:0000256" key="6">
    <source>
        <dbReference type="ARBA" id="ARBA00023268"/>
    </source>
</evidence>
<evidence type="ECO:0000259" key="9">
    <source>
        <dbReference type="PROSITE" id="PS51671"/>
    </source>
</evidence>
<reference evidence="11 12" key="1">
    <citation type="submission" date="2016-01" db="EMBL/GenBank/DDBJ databases">
        <title>Draft genome of the antarctic isolate Shewanella frigidimarina Ag06-30.</title>
        <authorList>
            <person name="Parmeciano Di Noto G."/>
            <person name="Vazquez S."/>
            <person name="Mac Cormack W."/>
            <person name="Iriarte A."/>
            <person name="Quiroga C."/>
        </authorList>
    </citation>
    <scope>NUCLEOTIDE SEQUENCE [LARGE SCALE GENOMIC DNA]</scope>
    <source>
        <strain evidence="11 12">Ag06-30</strain>
    </source>
</reference>
<feature type="domain" description="HD" evidence="10">
    <location>
        <begin position="436"/>
        <end position="558"/>
    </location>
</feature>
<dbReference type="Proteomes" id="UP000055702">
    <property type="component" value="Unassembled WGS sequence"/>
</dbReference>
<evidence type="ECO:0000256" key="7">
    <source>
        <dbReference type="ARBA" id="ARBA00047968"/>
    </source>
</evidence>
<dbReference type="AlphaFoldDB" id="A0A119CYU5"/>
<name>A0A119CYU5_SHEFR</name>
<dbReference type="EC" id="3.1.4.-" evidence="8"/>
<evidence type="ECO:0000256" key="5">
    <source>
        <dbReference type="ARBA" id="ARBA00022842"/>
    </source>
</evidence>
<comment type="function">
    <text evidence="8">Modifies, by uridylylation and deuridylylation, the PII regulatory proteins (GlnB and homologs), in response to the nitrogen status of the cell that GlnD senses through the glutamine level. Under low glutamine levels, catalyzes the conversion of the PII proteins and UTP to PII-UMP and PPi, while under higher glutamine levels, GlnD hydrolyzes PII-UMP to PII and UMP (deuridylylation). Thus, controls uridylylation state and activity of the PII proteins, and plays an important role in the regulation of nitrogen metabolism.</text>
</comment>
<dbReference type="CDD" id="cd05401">
    <property type="entry name" value="NT_GlnE_GlnD_like"/>
    <property type="match status" value="1"/>
</dbReference>
<comment type="domain">
    <text evidence="8">Has four distinct domains: an N-terminal nucleotidyltransferase (NT) domain responsible for UTase activity, a central HD domain that encodes UR activity, and two C-terminal ACT domains that seem to have a role in glutamine sensing.</text>
</comment>
<accession>A0A119CYU5</accession>
<dbReference type="NCBIfam" id="NF003448">
    <property type="entry name" value="PRK05007.1"/>
    <property type="match status" value="1"/>
</dbReference>
<dbReference type="InterPro" id="IPR045865">
    <property type="entry name" value="ACT-like_dom_sf"/>
</dbReference>
<keyword evidence="2 8" id="KW-0548">Nucleotidyltransferase</keyword>
<keyword evidence="6 8" id="KW-0511">Multifunctional enzyme</keyword>
<evidence type="ECO:0000256" key="8">
    <source>
        <dbReference type="HAMAP-Rule" id="MF_00277"/>
    </source>
</evidence>
<comment type="catalytic activity">
    <reaction evidence="8">
        <text>[protein-PII]-L-tyrosine + UTP = [protein-PII]-uridylyl-L-tyrosine + diphosphate</text>
        <dbReference type="Rhea" id="RHEA:13673"/>
        <dbReference type="Rhea" id="RHEA-COMP:12147"/>
        <dbReference type="Rhea" id="RHEA-COMP:12148"/>
        <dbReference type="ChEBI" id="CHEBI:33019"/>
        <dbReference type="ChEBI" id="CHEBI:46398"/>
        <dbReference type="ChEBI" id="CHEBI:46858"/>
        <dbReference type="ChEBI" id="CHEBI:90602"/>
        <dbReference type="EC" id="2.7.7.59"/>
    </reaction>
</comment>
<dbReference type="GO" id="GO:0008081">
    <property type="term" value="F:phosphoric diester hydrolase activity"/>
    <property type="evidence" value="ECO:0007669"/>
    <property type="project" value="UniProtKB-UniRule"/>
</dbReference>
<evidence type="ECO:0000256" key="2">
    <source>
        <dbReference type="ARBA" id="ARBA00022695"/>
    </source>
</evidence>
<evidence type="ECO:0000313" key="11">
    <source>
        <dbReference type="EMBL" id="KVX00307.1"/>
    </source>
</evidence>
<gene>
    <name evidence="8" type="primary">glnD</name>
    <name evidence="11" type="ORF">AWJ07_08020</name>
</gene>
<dbReference type="Gene3D" id="3.30.460.10">
    <property type="entry name" value="Beta Polymerase, domain 2"/>
    <property type="match status" value="1"/>
</dbReference>
<comment type="caution">
    <text evidence="11">The sequence shown here is derived from an EMBL/GenBank/DDBJ whole genome shotgun (WGS) entry which is preliminary data.</text>
</comment>
<comment type="caution">
    <text evidence="8">Lacks conserved residue(s) required for the propagation of feature annotation.</text>
</comment>
<evidence type="ECO:0000259" key="10">
    <source>
        <dbReference type="PROSITE" id="PS51831"/>
    </source>
</evidence>
<dbReference type="InterPro" id="IPR043519">
    <property type="entry name" value="NT_sf"/>
</dbReference>
<dbReference type="InterPro" id="IPR006674">
    <property type="entry name" value="HD_domain"/>
</dbReference>
<dbReference type="PROSITE" id="PS51831">
    <property type="entry name" value="HD"/>
    <property type="match status" value="1"/>
</dbReference>
<dbReference type="CDD" id="cd04899">
    <property type="entry name" value="ACT_ACR-UUR-like_2"/>
    <property type="match status" value="1"/>
</dbReference>